<comment type="catalytic activity">
    <reaction evidence="1 6">
        <text>The enzyme specifically hydrolyzes (1-&gt;4)-beta-D-galactosidic linkages in type I arabinogalactans.</text>
        <dbReference type="EC" id="3.2.1.89"/>
    </reaction>
</comment>
<keyword evidence="5 6" id="KW-0326">Glycosidase</keyword>
<evidence type="ECO:0000313" key="8">
    <source>
        <dbReference type="EMBL" id="NML30342.1"/>
    </source>
</evidence>
<dbReference type="EMBL" id="JABBFZ010000002">
    <property type="protein sequence ID" value="NML30342.1"/>
    <property type="molecule type" value="Genomic_DNA"/>
</dbReference>
<evidence type="ECO:0000256" key="5">
    <source>
        <dbReference type="ARBA" id="ARBA00023295"/>
    </source>
</evidence>
<keyword evidence="9" id="KW-1185">Reference proteome</keyword>
<dbReference type="AlphaFoldDB" id="A0A7X9X3G1"/>
<feature type="region of interest" description="Disordered" evidence="7">
    <location>
        <begin position="29"/>
        <end position="53"/>
    </location>
</feature>
<evidence type="ECO:0000256" key="2">
    <source>
        <dbReference type="ARBA" id="ARBA00010687"/>
    </source>
</evidence>
<protein>
    <recommendedName>
        <fullName evidence="3 6">Arabinogalactan endo-beta-1,4-galactanase</fullName>
        <ecNumber evidence="3 6">3.2.1.89</ecNumber>
    </recommendedName>
</protein>
<dbReference type="RefSeq" id="WP_169496610.1">
    <property type="nucleotide sequence ID" value="NZ_JABBFZ010000002.1"/>
</dbReference>
<dbReference type="PANTHER" id="PTHR34983">
    <property type="entry name" value="ARABINOGALACTAN ENDO-BETA-1,4-GALACTANASE A"/>
    <property type="match status" value="1"/>
</dbReference>
<name>A0A7X9X3G1_9BURK</name>
<dbReference type="Proteomes" id="UP000583127">
    <property type="component" value="Unassembled WGS sequence"/>
</dbReference>
<keyword evidence="4 6" id="KW-0378">Hydrolase</keyword>
<dbReference type="GO" id="GO:0045490">
    <property type="term" value="P:pectin catabolic process"/>
    <property type="evidence" value="ECO:0007669"/>
    <property type="project" value="TreeGrafter"/>
</dbReference>
<evidence type="ECO:0000256" key="7">
    <source>
        <dbReference type="SAM" id="MobiDB-lite"/>
    </source>
</evidence>
<comment type="caution">
    <text evidence="8">The sequence shown here is derived from an EMBL/GenBank/DDBJ whole genome shotgun (WGS) entry which is preliminary data.</text>
</comment>
<dbReference type="PROSITE" id="PS51318">
    <property type="entry name" value="TAT"/>
    <property type="match status" value="1"/>
</dbReference>
<dbReference type="GO" id="GO:0015926">
    <property type="term" value="F:glucosidase activity"/>
    <property type="evidence" value="ECO:0007669"/>
    <property type="project" value="InterPro"/>
</dbReference>
<proteinExistence type="inferred from homology"/>
<dbReference type="InterPro" id="IPR017853">
    <property type="entry name" value="GH"/>
</dbReference>
<dbReference type="Gene3D" id="3.20.20.80">
    <property type="entry name" value="Glycosidases"/>
    <property type="match status" value="1"/>
</dbReference>
<dbReference type="GO" id="GO:0031218">
    <property type="term" value="F:arabinogalactan endo-1,4-beta-galactosidase activity"/>
    <property type="evidence" value="ECO:0007669"/>
    <property type="project" value="UniProtKB-EC"/>
</dbReference>
<dbReference type="Pfam" id="PF07745">
    <property type="entry name" value="Glyco_hydro_53"/>
    <property type="match status" value="1"/>
</dbReference>
<feature type="compositionally biased region" description="Gly residues" evidence="7">
    <location>
        <begin position="32"/>
        <end position="45"/>
    </location>
</feature>
<accession>A0A7X9X3G1</accession>
<dbReference type="SUPFAM" id="SSF51445">
    <property type="entry name" value="(Trans)glycosidases"/>
    <property type="match status" value="1"/>
</dbReference>
<evidence type="ECO:0000256" key="6">
    <source>
        <dbReference type="RuleBase" id="RU361192"/>
    </source>
</evidence>
<evidence type="ECO:0000313" key="9">
    <source>
        <dbReference type="Proteomes" id="UP000583127"/>
    </source>
</evidence>
<feature type="chain" id="PRO_5031609402" description="Arabinogalactan endo-beta-1,4-galactanase" evidence="6">
    <location>
        <begin position="29"/>
        <end position="410"/>
    </location>
</feature>
<reference evidence="8 9" key="1">
    <citation type="submission" date="2020-04" db="EMBL/GenBank/DDBJ databases">
        <title>Paraburkholderia sp. G-4-1-8 isolated from soil.</title>
        <authorList>
            <person name="Dahal R.H."/>
        </authorList>
    </citation>
    <scope>NUCLEOTIDE SEQUENCE [LARGE SCALE GENOMIC DNA]</scope>
    <source>
        <strain evidence="8 9">G-4-1-8</strain>
    </source>
</reference>
<dbReference type="EC" id="3.2.1.89" evidence="3 6"/>
<dbReference type="PANTHER" id="PTHR34983:SF1">
    <property type="entry name" value="ARABINOGALACTAN ENDO-BETA-1,4-GALACTANASE A"/>
    <property type="match status" value="1"/>
</dbReference>
<evidence type="ECO:0000256" key="3">
    <source>
        <dbReference type="ARBA" id="ARBA00012556"/>
    </source>
</evidence>
<organism evidence="8 9">
    <name type="scientific">Paraburkholderia antibiotica</name>
    <dbReference type="NCBI Taxonomy" id="2728839"/>
    <lineage>
        <taxon>Bacteria</taxon>
        <taxon>Pseudomonadati</taxon>
        <taxon>Pseudomonadota</taxon>
        <taxon>Betaproteobacteria</taxon>
        <taxon>Burkholderiales</taxon>
        <taxon>Burkholderiaceae</taxon>
        <taxon>Paraburkholderia</taxon>
    </lineage>
</organism>
<evidence type="ECO:0000256" key="1">
    <source>
        <dbReference type="ARBA" id="ARBA00001695"/>
    </source>
</evidence>
<sequence>MNRREMLGWLAGAAAAAGVGATAAPAFAAAGGQQGGQGGQQGGQQGWQREGMGNQAQAAALANRFAMGADVSTLLELEANGAKYYEHGKAHDCLRILKDHGVDSIRIKVWNDPGNPDFFPANQSPAAGWNNAEHARILARRAAALGLRVLIDFHYSDWWADPGKQYPPHAWAGKGIDETCALLSAYTSDVLKQLKHDGVYPEWVQIGNEITGGMLWPLGKYDQLDNLAALLKAGHDAVKSVDARTRVMLHIDSGGNNATSRWWFDAMTQRGVTFDVIGLSYYPQWQGSFSDLQGNVNDLATRYDKDVIVVETAYPWTTSDGDSEPDSMTNVGTSTFPQTPAGQAQFLDQVTSIVKAIPDGHGKGVFWWEPEWIPTPNVGWEVGAGDQWDNNTLFDFHGNALSSLDAFRRR</sequence>
<dbReference type="InterPro" id="IPR006311">
    <property type="entry name" value="TAT_signal"/>
</dbReference>
<comment type="similarity">
    <text evidence="2 6">Belongs to the glycosyl hydrolase 53 family.</text>
</comment>
<gene>
    <name evidence="8" type="ORF">HHL14_05810</name>
</gene>
<evidence type="ECO:0000256" key="4">
    <source>
        <dbReference type="ARBA" id="ARBA00022801"/>
    </source>
</evidence>
<dbReference type="InterPro" id="IPR011683">
    <property type="entry name" value="Glyco_hydro_53"/>
</dbReference>
<keyword evidence="6" id="KW-0732">Signal</keyword>
<feature type="signal peptide" evidence="6">
    <location>
        <begin position="1"/>
        <end position="28"/>
    </location>
</feature>